<gene>
    <name evidence="3" type="ORF">BQ4739_LOCUS8058</name>
</gene>
<keyword evidence="4" id="KW-1185">Reference proteome</keyword>
<evidence type="ECO:0000313" key="4">
    <source>
        <dbReference type="Proteomes" id="UP000256970"/>
    </source>
</evidence>
<dbReference type="NCBIfam" id="TIGR01662">
    <property type="entry name" value="HAD-SF-IIIA"/>
    <property type="match status" value="1"/>
</dbReference>
<feature type="compositionally biased region" description="Acidic residues" evidence="1">
    <location>
        <begin position="9"/>
        <end position="19"/>
    </location>
</feature>
<dbReference type="SUPFAM" id="SSF47802">
    <property type="entry name" value="DNA polymerase beta, N-terminal domain-like"/>
    <property type="match status" value="1"/>
</dbReference>
<dbReference type="STRING" id="3088.A0A383VS30"/>
<dbReference type="GO" id="GO:0003690">
    <property type="term" value="F:double-stranded DNA binding"/>
    <property type="evidence" value="ECO:0007669"/>
    <property type="project" value="TreeGrafter"/>
</dbReference>
<dbReference type="Proteomes" id="UP000256970">
    <property type="component" value="Unassembled WGS sequence"/>
</dbReference>
<evidence type="ECO:0000259" key="2">
    <source>
        <dbReference type="Pfam" id="PF14716"/>
    </source>
</evidence>
<dbReference type="AlphaFoldDB" id="A0A383VS30"/>
<dbReference type="InterPro" id="IPR013954">
    <property type="entry name" value="PNK3P"/>
</dbReference>
<dbReference type="PANTHER" id="PTHR12083">
    <property type="entry name" value="BIFUNCTIONAL POLYNUCLEOTIDE PHOSPHATASE/KINASE"/>
    <property type="match status" value="1"/>
</dbReference>
<accession>A0A383VS30</accession>
<dbReference type="InterPro" id="IPR010996">
    <property type="entry name" value="HHH_MUS81"/>
</dbReference>
<feature type="region of interest" description="Disordered" evidence="1">
    <location>
        <begin position="1"/>
        <end position="38"/>
    </location>
</feature>
<protein>
    <recommendedName>
        <fullName evidence="2">Crossover junction endonuclease MUS81-like HHH domain-containing protein</fullName>
    </recommendedName>
</protein>
<dbReference type="InterPro" id="IPR023214">
    <property type="entry name" value="HAD_sf"/>
</dbReference>
<sequence length="364" mass="39504">MGKRKEQDELSSEELDDEVEVKAKPKKPRAPRAKKVAEPSVDELGYNIEPPSLIWKDFGTKPNAKIAAFDLDGTLVEVKSGAQFPKHAGDWRWFNKKVPAKLAEFAEEGYKIVLFTNQGSIKSALGGAAAKKVKGRIDDIAKKLKEEHKLDVPWQVFIAPQMTPGDAMHKPAPGMWQFMLEHCNGGLQPDMKQCFFVGDADGTAGTHSDSDLGFAKAVGITFKAPAEVFGPMEGKASLSAEQRKAAMEAAHSGSGPNAELVLQFEQLSKDTFEAIKRGEGDAFRASAYKKVAEALATFPSKISTDSLKEVGKLKGVGKGSLDKIKKYLECGHIQGEEEAAAAAAEQQQQKETFSKATEAAMQFM</sequence>
<feature type="compositionally biased region" description="Basic residues" evidence="1">
    <location>
        <begin position="24"/>
        <end position="34"/>
    </location>
</feature>
<dbReference type="PANTHER" id="PTHR12083:SF9">
    <property type="entry name" value="BIFUNCTIONAL POLYNUCLEOTIDE PHOSPHATASE_KINASE"/>
    <property type="match status" value="1"/>
</dbReference>
<dbReference type="EMBL" id="FNXT01000808">
    <property type="protein sequence ID" value="SZX67690.1"/>
    <property type="molecule type" value="Genomic_DNA"/>
</dbReference>
<dbReference type="InterPro" id="IPR006551">
    <property type="entry name" value="Polynucleotide_phosphatase"/>
</dbReference>
<dbReference type="InterPro" id="IPR006549">
    <property type="entry name" value="HAD-SF_hydro_IIIA"/>
</dbReference>
<proteinExistence type="predicted"/>
<dbReference type="SUPFAM" id="SSF56784">
    <property type="entry name" value="HAD-like"/>
    <property type="match status" value="1"/>
</dbReference>
<dbReference type="NCBIfam" id="TIGR01664">
    <property type="entry name" value="DNA-3'-Pase"/>
    <property type="match status" value="1"/>
</dbReference>
<dbReference type="InterPro" id="IPR027421">
    <property type="entry name" value="DNA_pol_lamdba_lyase_dom_sf"/>
</dbReference>
<feature type="domain" description="Crossover junction endonuclease MUS81-like HHH" evidence="2">
    <location>
        <begin position="256"/>
        <end position="332"/>
    </location>
</feature>
<reference evidence="3 4" key="1">
    <citation type="submission" date="2016-10" db="EMBL/GenBank/DDBJ databases">
        <authorList>
            <person name="Cai Z."/>
        </authorList>
    </citation>
    <scope>NUCLEOTIDE SEQUENCE [LARGE SCALE GENOMIC DNA]</scope>
</reference>
<organism evidence="3 4">
    <name type="scientific">Tetradesmus obliquus</name>
    <name type="common">Green alga</name>
    <name type="synonym">Acutodesmus obliquus</name>
    <dbReference type="NCBI Taxonomy" id="3088"/>
    <lineage>
        <taxon>Eukaryota</taxon>
        <taxon>Viridiplantae</taxon>
        <taxon>Chlorophyta</taxon>
        <taxon>core chlorophytes</taxon>
        <taxon>Chlorophyceae</taxon>
        <taxon>CS clade</taxon>
        <taxon>Sphaeropleales</taxon>
        <taxon>Scenedesmaceae</taxon>
        <taxon>Tetradesmus</taxon>
    </lineage>
</organism>
<dbReference type="Gene3D" id="3.40.50.1000">
    <property type="entry name" value="HAD superfamily/HAD-like"/>
    <property type="match status" value="1"/>
</dbReference>
<dbReference type="Pfam" id="PF14716">
    <property type="entry name" value="HHH_8"/>
    <property type="match status" value="1"/>
</dbReference>
<dbReference type="GO" id="GO:0006281">
    <property type="term" value="P:DNA repair"/>
    <property type="evidence" value="ECO:0007669"/>
    <property type="project" value="TreeGrafter"/>
</dbReference>
<dbReference type="Pfam" id="PF08645">
    <property type="entry name" value="PNK3P"/>
    <property type="match status" value="1"/>
</dbReference>
<evidence type="ECO:0000256" key="1">
    <source>
        <dbReference type="SAM" id="MobiDB-lite"/>
    </source>
</evidence>
<dbReference type="Gene3D" id="1.10.150.110">
    <property type="entry name" value="DNA polymerase beta, N-terminal domain-like"/>
    <property type="match status" value="1"/>
</dbReference>
<dbReference type="GO" id="GO:0046404">
    <property type="term" value="F:ATP-dependent polydeoxyribonucleotide 5'-hydroxyl-kinase activity"/>
    <property type="evidence" value="ECO:0007669"/>
    <property type="project" value="TreeGrafter"/>
</dbReference>
<name>A0A383VS30_TETOB</name>
<feature type="region of interest" description="Disordered" evidence="1">
    <location>
        <begin position="341"/>
        <end position="364"/>
    </location>
</feature>
<dbReference type="GO" id="GO:0046403">
    <property type="term" value="F:polynucleotide 3'-phosphatase activity"/>
    <property type="evidence" value="ECO:0007669"/>
    <property type="project" value="TreeGrafter"/>
</dbReference>
<dbReference type="InterPro" id="IPR036412">
    <property type="entry name" value="HAD-like_sf"/>
</dbReference>
<evidence type="ECO:0000313" key="3">
    <source>
        <dbReference type="EMBL" id="SZX67690.1"/>
    </source>
</evidence>